<protein>
    <submittedName>
        <fullName evidence="1">Uncharacterized protein</fullName>
    </submittedName>
</protein>
<evidence type="ECO:0000313" key="3">
    <source>
        <dbReference type="Proteomes" id="UP000032414"/>
    </source>
</evidence>
<name>A0A098GG54_LEGMI</name>
<dbReference type="Proteomes" id="UP000182998">
    <property type="component" value="Unassembled WGS sequence"/>
</dbReference>
<reference evidence="2 4" key="3">
    <citation type="submission" date="2016-10" db="EMBL/GenBank/DDBJ databases">
        <authorList>
            <person name="Varghese N."/>
            <person name="Submissions S."/>
        </authorList>
    </citation>
    <scope>NUCLEOTIDE SEQUENCE [LARGE SCALE GENOMIC DNA]</scope>
    <source>
        <strain evidence="2 4">ATCC 33218</strain>
    </source>
</reference>
<dbReference type="PATRIC" id="fig|451.8.peg.1959"/>
<evidence type="ECO:0000313" key="2">
    <source>
        <dbReference type="EMBL" id="SCY69693.1"/>
    </source>
</evidence>
<evidence type="ECO:0000313" key="4">
    <source>
        <dbReference type="Proteomes" id="UP000182998"/>
    </source>
</evidence>
<accession>A0A098GG54</accession>
<organism evidence="1 3">
    <name type="scientific">Legionella micdadei</name>
    <name type="common">Tatlockia micdadei</name>
    <dbReference type="NCBI Taxonomy" id="451"/>
    <lineage>
        <taxon>Bacteria</taxon>
        <taxon>Pseudomonadati</taxon>
        <taxon>Pseudomonadota</taxon>
        <taxon>Gammaproteobacteria</taxon>
        <taxon>Legionellales</taxon>
        <taxon>Legionellaceae</taxon>
        <taxon>Legionella</taxon>
    </lineage>
</organism>
<gene>
    <name evidence="1" type="ORF">LMI_1671</name>
    <name evidence="2" type="ORF">SAMN02982997_02538</name>
</gene>
<dbReference type="HOGENOM" id="CLU_1336971_0_0_6"/>
<dbReference type="AlphaFoldDB" id="A0A098GG54"/>
<dbReference type="Proteomes" id="UP000032414">
    <property type="component" value="Chromosome I"/>
</dbReference>
<sequence length="205" mass="21847">MAYTNPATNAMPYLTQIPSATVPFMAPYYSEGINAIPTLRGEYGALLQNPGGKVNEIGASFHESPGFKFALQQALQGAGHKAAAEGMYGSPEHEQRAMELAINLANQDYYNWIDRALPLYNQGLGGEQGFYTGGLQSGTNIADMIAQTLAQQGQLSYAGQQNLNQLNAARQNAKWNAIGQGLGTLSAFIPFKTISDKIGGLLGGE</sequence>
<keyword evidence="4" id="KW-1185">Reference proteome</keyword>
<dbReference type="KEGG" id="tmc:LMI_1671"/>
<reference evidence="1" key="1">
    <citation type="submission" date="2014-09" db="EMBL/GenBank/DDBJ databases">
        <authorList>
            <person name="GOMEZ-VALERO Laura"/>
        </authorList>
    </citation>
    <scope>NUCLEOTIDE SEQUENCE</scope>
    <source>
        <strain evidence="1">ATCC33218</strain>
    </source>
</reference>
<dbReference type="RefSeq" id="WP_045099293.1">
    <property type="nucleotide sequence ID" value="NZ_FMVN01000014.1"/>
</dbReference>
<proteinExistence type="predicted"/>
<dbReference type="EMBL" id="LN614830">
    <property type="protein sequence ID" value="CEG60967.1"/>
    <property type="molecule type" value="Genomic_DNA"/>
</dbReference>
<dbReference type="EMBL" id="FMVN01000014">
    <property type="protein sequence ID" value="SCY69693.1"/>
    <property type="molecule type" value="Genomic_DNA"/>
</dbReference>
<reference evidence="3" key="2">
    <citation type="submission" date="2014-09" db="EMBL/GenBank/DDBJ databases">
        <authorList>
            <person name="Gomez-Valero L."/>
        </authorList>
    </citation>
    <scope>NUCLEOTIDE SEQUENCE [LARGE SCALE GENOMIC DNA]</scope>
    <source>
        <strain evidence="3">ATCC33218</strain>
    </source>
</reference>
<evidence type="ECO:0000313" key="1">
    <source>
        <dbReference type="EMBL" id="CEG60967.1"/>
    </source>
</evidence>